<reference evidence="1 2" key="1">
    <citation type="journal article" date="2013" name="Genome Announc.">
        <title>Complete Genome Sequence of the Solvent Producer Clostridium saccharobutylicum NCP262 (DSM 13864).</title>
        <authorList>
            <person name="Poehlein A."/>
            <person name="Hartwich K."/>
            <person name="Krabben P."/>
            <person name="Ehrenreich A."/>
            <person name="Liebl W."/>
            <person name="Durre P."/>
            <person name="Gottschalk G."/>
            <person name="Daniel R."/>
        </authorList>
    </citation>
    <scope>NUCLEOTIDE SEQUENCE [LARGE SCALE GENOMIC DNA]</scope>
    <source>
        <strain evidence="1">DSM 13864</strain>
    </source>
</reference>
<dbReference type="KEGG" id="csb:CLSA_c30290"/>
<gene>
    <name evidence="1" type="ORF">CLSA_c30290</name>
</gene>
<evidence type="ECO:0000313" key="1">
    <source>
        <dbReference type="EMBL" id="AGX43996.1"/>
    </source>
</evidence>
<keyword evidence="2" id="KW-1185">Reference proteome</keyword>
<dbReference type="Proteomes" id="UP000017118">
    <property type="component" value="Chromosome"/>
</dbReference>
<name>U5MWJ1_CLOSA</name>
<evidence type="ECO:0000313" key="2">
    <source>
        <dbReference type="Proteomes" id="UP000017118"/>
    </source>
</evidence>
<dbReference type="HOGENOM" id="CLU_3006199_0_0_9"/>
<organism evidence="1 2">
    <name type="scientific">Clostridium saccharobutylicum DSM 13864</name>
    <dbReference type="NCBI Taxonomy" id="1345695"/>
    <lineage>
        <taxon>Bacteria</taxon>
        <taxon>Bacillati</taxon>
        <taxon>Bacillota</taxon>
        <taxon>Clostridia</taxon>
        <taxon>Eubacteriales</taxon>
        <taxon>Clostridiaceae</taxon>
        <taxon>Clostridium</taxon>
    </lineage>
</organism>
<protein>
    <submittedName>
        <fullName evidence="1">Uncharacterized protein</fullName>
    </submittedName>
</protein>
<dbReference type="AlphaFoldDB" id="U5MWJ1"/>
<sequence>MGKCCNIYNPFGCIIILKQNRQALQCKKIQVVKETLMMNAAEEYLLYILSKKNGQL</sequence>
<dbReference type="EMBL" id="CP006721">
    <property type="protein sequence ID" value="AGX43996.1"/>
    <property type="molecule type" value="Genomic_DNA"/>
</dbReference>
<proteinExistence type="predicted"/>
<accession>U5MWJ1</accession>